<evidence type="ECO:0000313" key="3">
    <source>
        <dbReference type="Proteomes" id="UP000516437"/>
    </source>
</evidence>
<protein>
    <submittedName>
        <fullName evidence="2">Uncharacterized protein</fullName>
    </submittedName>
</protein>
<evidence type="ECO:0000256" key="1">
    <source>
        <dbReference type="SAM" id="MobiDB-lite"/>
    </source>
</evidence>
<dbReference type="AlphaFoldDB" id="A0A6A1WSB3"/>
<evidence type="ECO:0000313" key="2">
    <source>
        <dbReference type="EMBL" id="KAB1228074.1"/>
    </source>
</evidence>
<proteinExistence type="predicted"/>
<reference evidence="2 3" key="1">
    <citation type="journal article" date="2019" name="Plant Biotechnol. J.">
        <title>The red bayberry genome and genetic basis of sex determination.</title>
        <authorList>
            <person name="Jia H.M."/>
            <person name="Jia H.J."/>
            <person name="Cai Q.L."/>
            <person name="Wang Y."/>
            <person name="Zhao H.B."/>
            <person name="Yang W.F."/>
            <person name="Wang G.Y."/>
            <person name="Li Y.H."/>
            <person name="Zhan D.L."/>
            <person name="Shen Y.T."/>
            <person name="Niu Q.F."/>
            <person name="Chang L."/>
            <person name="Qiu J."/>
            <person name="Zhao L."/>
            <person name="Xie H.B."/>
            <person name="Fu W.Y."/>
            <person name="Jin J."/>
            <person name="Li X.W."/>
            <person name="Jiao Y."/>
            <person name="Zhou C.C."/>
            <person name="Tu T."/>
            <person name="Chai C.Y."/>
            <person name="Gao J.L."/>
            <person name="Fan L.J."/>
            <person name="van de Weg E."/>
            <person name="Wang J.Y."/>
            <person name="Gao Z.S."/>
        </authorList>
    </citation>
    <scope>NUCLEOTIDE SEQUENCE [LARGE SCALE GENOMIC DNA]</scope>
    <source>
        <tissue evidence="2">Leaves</tissue>
    </source>
</reference>
<keyword evidence="3" id="KW-1185">Reference proteome</keyword>
<dbReference type="Proteomes" id="UP000516437">
    <property type="component" value="Unassembled WGS sequence"/>
</dbReference>
<comment type="caution">
    <text evidence="2">The sequence shown here is derived from an EMBL/GenBank/DDBJ whole genome shotgun (WGS) entry which is preliminary data.</text>
</comment>
<accession>A0A6A1WSB3</accession>
<gene>
    <name evidence="2" type="ORF">CJ030_MR4G024754</name>
</gene>
<sequence>MAEVRSSSFNGRLSLELEKAVELAVEGNSGFGSEGACSSDSVPASDIESMSSDSTYGAQNYCGADRRTRVAWTSCDNGPGEANTML</sequence>
<name>A0A6A1WSB3_9ROSI</name>
<feature type="compositionally biased region" description="Polar residues" evidence="1">
    <location>
        <begin position="36"/>
        <end position="51"/>
    </location>
</feature>
<feature type="region of interest" description="Disordered" evidence="1">
    <location>
        <begin position="29"/>
        <end position="51"/>
    </location>
</feature>
<organism evidence="2 3">
    <name type="scientific">Morella rubra</name>
    <name type="common">Chinese bayberry</name>
    <dbReference type="NCBI Taxonomy" id="262757"/>
    <lineage>
        <taxon>Eukaryota</taxon>
        <taxon>Viridiplantae</taxon>
        <taxon>Streptophyta</taxon>
        <taxon>Embryophyta</taxon>
        <taxon>Tracheophyta</taxon>
        <taxon>Spermatophyta</taxon>
        <taxon>Magnoliopsida</taxon>
        <taxon>eudicotyledons</taxon>
        <taxon>Gunneridae</taxon>
        <taxon>Pentapetalae</taxon>
        <taxon>rosids</taxon>
        <taxon>fabids</taxon>
        <taxon>Fagales</taxon>
        <taxon>Myricaceae</taxon>
        <taxon>Morella</taxon>
    </lineage>
</organism>
<dbReference type="EMBL" id="RXIC02000013">
    <property type="protein sequence ID" value="KAB1228074.1"/>
    <property type="molecule type" value="Genomic_DNA"/>
</dbReference>